<sequence>MAAAGIGILLVAAITVITLGEGQIRYTADSTNTIPIWHPWFAAAVGIGLLLITPTTGFDRSCTPPGGCAADGFVLLALALAFTIALTLLGPSEPAYTALKSGLLLLGPLLLFAARRRFARVTRTGVTEASPPPTANGAPWWPLLPVLGWIVTYLALSLTHAEAGYEADMLTVVAAALLVFLLNAVLEEFFYRRWLQTRWEAILGGVWPAIIVSSLTWASWHIAVQGTGDWIVDLANVFANQGITGLFLGLLWRRHRVMWPLLLVHGLMNANPLTLF</sequence>
<keyword evidence="3" id="KW-0482">Metalloprotease</keyword>
<proteinExistence type="predicted"/>
<dbReference type="GO" id="GO:0004175">
    <property type="term" value="F:endopeptidase activity"/>
    <property type="evidence" value="ECO:0007669"/>
    <property type="project" value="UniProtKB-ARBA"/>
</dbReference>
<keyword evidence="1" id="KW-1133">Transmembrane helix</keyword>
<dbReference type="STRING" id="417102.CA982_23415"/>
<keyword evidence="4" id="KW-1185">Reference proteome</keyword>
<dbReference type="GO" id="GO:0006508">
    <property type="term" value="P:proteolysis"/>
    <property type="evidence" value="ECO:0007669"/>
    <property type="project" value="UniProtKB-KW"/>
</dbReference>
<protein>
    <submittedName>
        <fullName evidence="3">CPBP family intramembrane metalloprotease</fullName>
    </submittedName>
</protein>
<organism evidence="3 4">
    <name type="scientific">Gordonia lacunae</name>
    <dbReference type="NCBI Taxonomy" id="417102"/>
    <lineage>
        <taxon>Bacteria</taxon>
        <taxon>Bacillati</taxon>
        <taxon>Actinomycetota</taxon>
        <taxon>Actinomycetes</taxon>
        <taxon>Mycobacteriales</taxon>
        <taxon>Gordoniaceae</taxon>
        <taxon>Gordonia</taxon>
    </lineage>
</organism>
<dbReference type="EMBL" id="NGFO01000040">
    <property type="protein sequence ID" value="OUC76128.1"/>
    <property type="molecule type" value="Genomic_DNA"/>
</dbReference>
<keyword evidence="3" id="KW-0645">Protease</keyword>
<reference evidence="3 4" key="1">
    <citation type="submission" date="2017-05" db="EMBL/GenBank/DDBJ databases">
        <title>Biotechnological potential of actinobacteria isolated from South African environments.</title>
        <authorList>
            <person name="Le Roes-Hill M."/>
            <person name="Prins A."/>
            <person name="Durrell K.A."/>
        </authorList>
    </citation>
    <scope>NUCLEOTIDE SEQUENCE [LARGE SCALE GENOMIC DNA]</scope>
    <source>
        <strain evidence="3">BS2</strain>
    </source>
</reference>
<feature type="transmembrane region" description="Helical" evidence="1">
    <location>
        <begin position="230"/>
        <end position="252"/>
    </location>
</feature>
<evidence type="ECO:0000313" key="3">
    <source>
        <dbReference type="EMBL" id="OUC76128.1"/>
    </source>
</evidence>
<keyword evidence="1" id="KW-0472">Membrane</keyword>
<dbReference type="GO" id="GO:0080120">
    <property type="term" value="P:CAAX-box protein maturation"/>
    <property type="evidence" value="ECO:0007669"/>
    <property type="project" value="UniProtKB-ARBA"/>
</dbReference>
<evidence type="ECO:0000259" key="2">
    <source>
        <dbReference type="Pfam" id="PF02517"/>
    </source>
</evidence>
<accession>A0A243Q4B3</accession>
<feature type="transmembrane region" description="Helical" evidence="1">
    <location>
        <begin position="202"/>
        <end position="224"/>
    </location>
</feature>
<gene>
    <name evidence="3" type="ORF">CA982_23415</name>
</gene>
<keyword evidence="3" id="KW-0378">Hydrolase</keyword>
<keyword evidence="1" id="KW-0812">Transmembrane</keyword>
<feature type="transmembrane region" description="Helical" evidence="1">
    <location>
        <begin position="95"/>
        <end position="114"/>
    </location>
</feature>
<feature type="transmembrane region" description="Helical" evidence="1">
    <location>
        <begin position="140"/>
        <end position="158"/>
    </location>
</feature>
<evidence type="ECO:0000313" key="4">
    <source>
        <dbReference type="Proteomes" id="UP000194632"/>
    </source>
</evidence>
<comment type="caution">
    <text evidence="3">The sequence shown here is derived from an EMBL/GenBank/DDBJ whole genome shotgun (WGS) entry which is preliminary data.</text>
</comment>
<feature type="transmembrane region" description="Helical" evidence="1">
    <location>
        <begin position="68"/>
        <end position="89"/>
    </location>
</feature>
<name>A0A243Q4B3_9ACTN</name>
<dbReference type="OrthoDB" id="3609935at2"/>
<dbReference type="AlphaFoldDB" id="A0A243Q4B3"/>
<dbReference type="GO" id="GO:0008237">
    <property type="term" value="F:metallopeptidase activity"/>
    <property type="evidence" value="ECO:0007669"/>
    <property type="project" value="UniProtKB-KW"/>
</dbReference>
<feature type="transmembrane region" description="Helical" evidence="1">
    <location>
        <begin position="36"/>
        <end position="56"/>
    </location>
</feature>
<dbReference type="Pfam" id="PF02517">
    <property type="entry name" value="Rce1-like"/>
    <property type="match status" value="1"/>
</dbReference>
<evidence type="ECO:0000256" key="1">
    <source>
        <dbReference type="SAM" id="Phobius"/>
    </source>
</evidence>
<dbReference type="Proteomes" id="UP000194632">
    <property type="component" value="Unassembled WGS sequence"/>
</dbReference>
<dbReference type="InterPro" id="IPR003675">
    <property type="entry name" value="Rce1/LyrA-like_dom"/>
</dbReference>
<feature type="transmembrane region" description="Helical" evidence="1">
    <location>
        <begin position="170"/>
        <end position="190"/>
    </location>
</feature>
<feature type="domain" description="CAAX prenyl protease 2/Lysostaphin resistance protein A-like" evidence="2">
    <location>
        <begin position="172"/>
        <end position="270"/>
    </location>
</feature>